<organism evidence="4 5">
    <name type="scientific">Roseiarcus fermentans</name>
    <dbReference type="NCBI Taxonomy" id="1473586"/>
    <lineage>
        <taxon>Bacteria</taxon>
        <taxon>Pseudomonadati</taxon>
        <taxon>Pseudomonadota</taxon>
        <taxon>Alphaproteobacteria</taxon>
        <taxon>Hyphomicrobiales</taxon>
        <taxon>Roseiarcaceae</taxon>
        <taxon>Roseiarcus</taxon>
    </lineage>
</organism>
<keyword evidence="2 3" id="KW-0040">ANK repeat</keyword>
<evidence type="ECO:0008006" key="6">
    <source>
        <dbReference type="Google" id="ProtNLM"/>
    </source>
</evidence>
<keyword evidence="1" id="KW-0677">Repeat</keyword>
<name>A0A366FES2_9HYPH</name>
<dbReference type="EMBL" id="QNRK01000012">
    <property type="protein sequence ID" value="RBP13158.1"/>
    <property type="molecule type" value="Genomic_DNA"/>
</dbReference>
<keyword evidence="5" id="KW-1185">Reference proteome</keyword>
<dbReference type="PANTHER" id="PTHR24171">
    <property type="entry name" value="ANKYRIN REPEAT DOMAIN-CONTAINING PROTEIN 39-RELATED"/>
    <property type="match status" value="1"/>
</dbReference>
<dbReference type="OrthoDB" id="2575953at2"/>
<dbReference type="PROSITE" id="PS50297">
    <property type="entry name" value="ANK_REP_REGION"/>
    <property type="match status" value="1"/>
</dbReference>
<accession>A0A366FES2</accession>
<reference evidence="4 5" key="1">
    <citation type="submission" date="2018-06" db="EMBL/GenBank/DDBJ databases">
        <title>Genomic Encyclopedia of Type Strains, Phase IV (KMG-IV): sequencing the most valuable type-strain genomes for metagenomic binning, comparative biology and taxonomic classification.</title>
        <authorList>
            <person name="Goeker M."/>
        </authorList>
    </citation>
    <scope>NUCLEOTIDE SEQUENCE [LARGE SCALE GENOMIC DNA]</scope>
    <source>
        <strain evidence="4 5">DSM 24875</strain>
    </source>
</reference>
<dbReference type="Gene3D" id="1.25.40.20">
    <property type="entry name" value="Ankyrin repeat-containing domain"/>
    <property type="match status" value="2"/>
</dbReference>
<comment type="caution">
    <text evidence="4">The sequence shown here is derived from an EMBL/GenBank/DDBJ whole genome shotgun (WGS) entry which is preliminary data.</text>
</comment>
<evidence type="ECO:0000256" key="2">
    <source>
        <dbReference type="ARBA" id="ARBA00023043"/>
    </source>
</evidence>
<dbReference type="InterPro" id="IPR002110">
    <property type="entry name" value="Ankyrin_rpt"/>
</dbReference>
<dbReference type="SUPFAM" id="SSF48403">
    <property type="entry name" value="Ankyrin repeat"/>
    <property type="match status" value="1"/>
</dbReference>
<evidence type="ECO:0000256" key="3">
    <source>
        <dbReference type="PROSITE-ProRule" id="PRU00023"/>
    </source>
</evidence>
<dbReference type="RefSeq" id="WP_113889594.1">
    <property type="nucleotide sequence ID" value="NZ_QNRK01000012.1"/>
</dbReference>
<evidence type="ECO:0000256" key="1">
    <source>
        <dbReference type="ARBA" id="ARBA00022737"/>
    </source>
</evidence>
<dbReference type="PROSITE" id="PS50088">
    <property type="entry name" value="ANK_REPEAT"/>
    <property type="match status" value="1"/>
</dbReference>
<dbReference type="SMART" id="SM00248">
    <property type="entry name" value="ANK"/>
    <property type="match status" value="3"/>
</dbReference>
<sequence>MARVRSPSKTALFKVAKAWRAEAVERLLSASPELAHATDSRGRNALHIACSVRPGGAEAGEPNGLRTAGALLDAGAILEAEAPMNEEEGDFRATALWFAVARGENLPLAQFLLRRGADASYCLWAAVWRDDDAVCRELLRSGPRLDLRAHGETPIFYAARLRRLKTLALLIEAGANPTVADGRGRDAVDIARARRLPKDLIDRLEESRRRFRGA</sequence>
<dbReference type="AlphaFoldDB" id="A0A366FES2"/>
<dbReference type="Pfam" id="PF12796">
    <property type="entry name" value="Ank_2"/>
    <property type="match status" value="1"/>
</dbReference>
<dbReference type="InterPro" id="IPR036770">
    <property type="entry name" value="Ankyrin_rpt-contain_sf"/>
</dbReference>
<evidence type="ECO:0000313" key="5">
    <source>
        <dbReference type="Proteomes" id="UP000253529"/>
    </source>
</evidence>
<protein>
    <recommendedName>
        <fullName evidence="6">Ankyrin repeat protein</fullName>
    </recommendedName>
</protein>
<dbReference type="Proteomes" id="UP000253529">
    <property type="component" value="Unassembled WGS sequence"/>
</dbReference>
<proteinExistence type="predicted"/>
<feature type="repeat" description="ANK" evidence="3">
    <location>
        <begin position="150"/>
        <end position="182"/>
    </location>
</feature>
<gene>
    <name evidence="4" type="ORF">DFR50_112129</name>
</gene>
<evidence type="ECO:0000313" key="4">
    <source>
        <dbReference type="EMBL" id="RBP13158.1"/>
    </source>
</evidence>